<comment type="caution">
    <text evidence="3">The sequence shown here is derived from an EMBL/GenBank/DDBJ whole genome shotgun (WGS) entry which is preliminary data.</text>
</comment>
<dbReference type="InterPro" id="IPR037914">
    <property type="entry name" value="SpoVT-AbrB_sf"/>
</dbReference>
<evidence type="ECO:0000313" key="3">
    <source>
        <dbReference type="EMBL" id="PJC22950.1"/>
    </source>
</evidence>
<dbReference type="SUPFAM" id="SSF89447">
    <property type="entry name" value="AbrB/MazE/MraZ-like"/>
    <property type="match status" value="1"/>
</dbReference>
<keyword evidence="1" id="KW-0238">DNA-binding</keyword>
<sequence>MAEKIIKTGNSAAVTLPAKFMRDLNLKIGDPVVVEIDYIKGEITFRFPGARQLHLTPPPKRERTKA</sequence>
<dbReference type="AlphaFoldDB" id="A0A2M8EJQ2"/>
<dbReference type="Gene3D" id="2.10.260.10">
    <property type="match status" value="1"/>
</dbReference>
<protein>
    <recommendedName>
        <fullName evidence="2">SpoVT-AbrB domain-containing protein</fullName>
    </recommendedName>
</protein>
<evidence type="ECO:0000313" key="4">
    <source>
        <dbReference type="Proteomes" id="UP000228781"/>
    </source>
</evidence>
<proteinExistence type="predicted"/>
<dbReference type="Proteomes" id="UP000228781">
    <property type="component" value="Unassembled WGS sequence"/>
</dbReference>
<dbReference type="PROSITE" id="PS51740">
    <property type="entry name" value="SPOVT_ABRB"/>
    <property type="match status" value="1"/>
</dbReference>
<dbReference type="Pfam" id="PF04014">
    <property type="entry name" value="MazE_antitoxin"/>
    <property type="match status" value="1"/>
</dbReference>
<dbReference type="GO" id="GO:0003677">
    <property type="term" value="F:DNA binding"/>
    <property type="evidence" value="ECO:0007669"/>
    <property type="project" value="UniProtKB-UniRule"/>
</dbReference>
<dbReference type="InterPro" id="IPR007159">
    <property type="entry name" value="SpoVT-AbrB_dom"/>
</dbReference>
<accession>A0A2M8EJQ2</accession>
<gene>
    <name evidence="3" type="ORF">CO059_01040</name>
</gene>
<evidence type="ECO:0000259" key="2">
    <source>
        <dbReference type="PROSITE" id="PS51740"/>
    </source>
</evidence>
<name>A0A2M8EJQ2_UNCKA</name>
<evidence type="ECO:0000256" key="1">
    <source>
        <dbReference type="PROSITE-ProRule" id="PRU01076"/>
    </source>
</evidence>
<feature type="domain" description="SpoVT-AbrB" evidence="2">
    <location>
        <begin position="3"/>
        <end position="60"/>
    </location>
</feature>
<organism evidence="3 4">
    <name type="scientific">candidate division WWE3 bacterium CG_4_9_14_0_2_um_filter_48_10</name>
    <dbReference type="NCBI Taxonomy" id="1975078"/>
    <lineage>
        <taxon>Bacteria</taxon>
        <taxon>Katanobacteria</taxon>
    </lineage>
</organism>
<dbReference type="EMBL" id="PFSK01000014">
    <property type="protein sequence ID" value="PJC22950.1"/>
    <property type="molecule type" value="Genomic_DNA"/>
</dbReference>
<reference evidence="4" key="1">
    <citation type="submission" date="2017-09" db="EMBL/GenBank/DDBJ databases">
        <title>Depth-based differentiation of microbial function through sediment-hosted aquifers and enrichment of novel symbionts in the deep terrestrial subsurface.</title>
        <authorList>
            <person name="Probst A.J."/>
            <person name="Ladd B."/>
            <person name="Jarett J.K."/>
            <person name="Geller-Mcgrath D.E."/>
            <person name="Sieber C.M.K."/>
            <person name="Emerson J.B."/>
            <person name="Anantharaman K."/>
            <person name="Thomas B.C."/>
            <person name="Malmstrom R."/>
            <person name="Stieglmeier M."/>
            <person name="Klingl A."/>
            <person name="Woyke T."/>
            <person name="Ryan C.M."/>
            <person name="Banfield J.F."/>
        </authorList>
    </citation>
    <scope>NUCLEOTIDE SEQUENCE [LARGE SCALE GENOMIC DNA]</scope>
</reference>